<gene>
    <name evidence="1" type="ORF">OSIN01602_LOCUS17940</name>
</gene>
<name>A0A7S2A325_TRICV</name>
<sequence length="100" mass="11671">MLQWAFNNSEHGSFNYYHGGVYNLHNSLDLIHDILVCFRRDVGYYINDRRMSRKQSNLYGDQATDEKNANSEKQFRDKLSTEIFDLTGTKPRFAADSQGK</sequence>
<protein>
    <submittedName>
        <fullName evidence="1">Uncharacterized protein</fullName>
    </submittedName>
</protein>
<evidence type="ECO:0000313" key="1">
    <source>
        <dbReference type="EMBL" id="CAD9355435.1"/>
    </source>
</evidence>
<organism evidence="1">
    <name type="scientific">Trieres chinensis</name>
    <name type="common">Marine centric diatom</name>
    <name type="synonym">Odontella sinensis</name>
    <dbReference type="NCBI Taxonomy" id="1514140"/>
    <lineage>
        <taxon>Eukaryota</taxon>
        <taxon>Sar</taxon>
        <taxon>Stramenopiles</taxon>
        <taxon>Ochrophyta</taxon>
        <taxon>Bacillariophyta</taxon>
        <taxon>Mediophyceae</taxon>
        <taxon>Biddulphiophycidae</taxon>
        <taxon>Eupodiscales</taxon>
        <taxon>Parodontellaceae</taxon>
        <taxon>Trieres</taxon>
    </lineage>
</organism>
<reference evidence="1" key="1">
    <citation type="submission" date="2021-01" db="EMBL/GenBank/DDBJ databases">
        <authorList>
            <person name="Corre E."/>
            <person name="Pelletier E."/>
            <person name="Niang G."/>
            <person name="Scheremetjew M."/>
            <person name="Finn R."/>
            <person name="Kale V."/>
            <person name="Holt S."/>
            <person name="Cochrane G."/>
            <person name="Meng A."/>
            <person name="Brown T."/>
            <person name="Cohen L."/>
        </authorList>
    </citation>
    <scope>NUCLEOTIDE SEQUENCE</scope>
    <source>
        <strain evidence="1">Grunow 1884</strain>
    </source>
</reference>
<dbReference type="AlphaFoldDB" id="A0A7S2A325"/>
<proteinExistence type="predicted"/>
<accession>A0A7S2A325</accession>
<dbReference type="EMBL" id="HBGO01031204">
    <property type="protein sequence ID" value="CAD9355435.1"/>
    <property type="molecule type" value="Transcribed_RNA"/>
</dbReference>